<sequence length="552" mass="60917">MYLQQDPSVKTKWLPEEDITIGQAPKAEVDSKPTHQAATLRNAANVDDINEEKAGVEPRNESEAHEDFPSESIEETHLTELPRIDLDGVEKKNPLHKQVVGKGKAMIQKLLTESNSANSRPRYGTERLHISSVNGREKTHSFDDFIDRETDQMSPFRATRENVFCTSSQESVIDSANASFDDDIAGAFSHASETVCRPDVKREGSPVDSQYSKRPALDQQVKQEPLSTSPEIRDAQPTANASKARLPVKTKETGGADVEGRAVRYANDRWSSDEDENRFSSSAGFVSTNDEDKEAMLERKEEHETVKHQSPSSNRTCKREESEEEFSKTRGDDPSFGGSARVLEPVSEKTEELGDEDRASEHSAPPRSEPACFAERSRERDEIAKDRTAENFKERQPPKKFNIGGFGSPDAAGFGTSSFVSRIVGDYDLEEKWMFYVQWLNISSSIGKENVAAFGSIDLFGEDKGGRGYGGDRGFGRGDQRGGARGGGRGFDRDGPRSRDNRGGSFRDRDGGRDGNRERGPRDGGYYDGDGYRGRGGFNGGRNEASSSAALQ</sequence>
<evidence type="ECO:0000313" key="2">
    <source>
        <dbReference type="EMBL" id="VDP03184.1"/>
    </source>
</evidence>
<feature type="region of interest" description="Disordered" evidence="1">
    <location>
        <begin position="195"/>
        <end position="408"/>
    </location>
</feature>
<evidence type="ECO:0000256" key="1">
    <source>
        <dbReference type="SAM" id="MobiDB-lite"/>
    </source>
</evidence>
<accession>A0A3P8BDW8</accession>
<protein>
    <submittedName>
        <fullName evidence="2">Uncharacterized protein</fullName>
    </submittedName>
</protein>
<feature type="compositionally biased region" description="Basic and acidic residues" evidence="1">
    <location>
        <begin position="375"/>
        <end position="397"/>
    </location>
</feature>
<feature type="compositionally biased region" description="Basic and acidic residues" evidence="1">
    <location>
        <begin position="51"/>
        <end position="78"/>
    </location>
</feature>
<feature type="region of interest" description="Disordered" evidence="1">
    <location>
        <begin position="462"/>
        <end position="552"/>
    </location>
</feature>
<feature type="compositionally biased region" description="Polar residues" evidence="1">
    <location>
        <begin position="279"/>
        <end position="288"/>
    </location>
</feature>
<organism evidence="2">
    <name type="scientific">Heligmosomoides polygyrus</name>
    <name type="common">Parasitic roundworm</name>
    <dbReference type="NCBI Taxonomy" id="6339"/>
    <lineage>
        <taxon>Eukaryota</taxon>
        <taxon>Metazoa</taxon>
        <taxon>Ecdysozoa</taxon>
        <taxon>Nematoda</taxon>
        <taxon>Chromadorea</taxon>
        <taxon>Rhabditida</taxon>
        <taxon>Rhabditina</taxon>
        <taxon>Rhabditomorpha</taxon>
        <taxon>Strongyloidea</taxon>
        <taxon>Heligmosomidae</taxon>
        <taxon>Heligmosomoides</taxon>
    </lineage>
</organism>
<name>A0A3P8BDW8_HELPZ</name>
<proteinExistence type="predicted"/>
<feature type="compositionally biased region" description="Basic and acidic residues" evidence="1">
    <location>
        <begin position="294"/>
        <end position="307"/>
    </location>
</feature>
<reference evidence="2" key="1">
    <citation type="submission" date="2018-11" db="EMBL/GenBank/DDBJ databases">
        <authorList>
            <consortium name="Pathogen Informatics"/>
        </authorList>
    </citation>
    <scope>NUCLEOTIDE SEQUENCE [LARGE SCALE GENOMIC DNA]</scope>
</reference>
<gene>
    <name evidence="2" type="ORF">HPBE_LOCUS15566</name>
</gene>
<feature type="region of interest" description="Disordered" evidence="1">
    <location>
        <begin position="22"/>
        <end position="78"/>
    </location>
</feature>
<feature type="compositionally biased region" description="Basic and acidic residues" evidence="1">
    <location>
        <begin position="317"/>
        <end position="333"/>
    </location>
</feature>
<dbReference type="AlphaFoldDB" id="A0A3P8BDW8"/>
<feature type="compositionally biased region" description="Polar residues" evidence="1">
    <location>
        <begin position="220"/>
        <end position="230"/>
    </location>
</feature>
<feature type="compositionally biased region" description="Basic and acidic residues" evidence="1">
    <location>
        <begin position="490"/>
        <end position="522"/>
    </location>
</feature>
<feature type="compositionally biased region" description="Basic and acidic residues" evidence="1">
    <location>
        <begin position="249"/>
        <end position="272"/>
    </location>
</feature>
<feature type="compositionally biased region" description="Basic and acidic residues" evidence="1">
    <location>
        <begin position="196"/>
        <end position="205"/>
    </location>
</feature>
<dbReference type="EMBL" id="UZAH01028920">
    <property type="protein sequence ID" value="VDP03184.1"/>
    <property type="molecule type" value="Genomic_DNA"/>
</dbReference>
<feature type="compositionally biased region" description="Basic and acidic residues" evidence="1">
    <location>
        <begin position="346"/>
        <end position="361"/>
    </location>
</feature>